<dbReference type="GO" id="GO:0005524">
    <property type="term" value="F:ATP binding"/>
    <property type="evidence" value="ECO:0007669"/>
    <property type="project" value="UniProtKB-UniRule"/>
</dbReference>
<dbReference type="SUPFAM" id="SSF52540">
    <property type="entry name" value="P-loop containing nucleoside triphosphate hydrolases"/>
    <property type="match status" value="1"/>
</dbReference>
<keyword evidence="6 12" id="KW-0347">Helicase</keyword>
<evidence type="ECO:0000256" key="5">
    <source>
        <dbReference type="ARBA" id="ARBA00022801"/>
    </source>
</evidence>
<evidence type="ECO:0000256" key="2">
    <source>
        <dbReference type="ARBA" id="ARBA00022515"/>
    </source>
</evidence>
<evidence type="ECO:0000256" key="6">
    <source>
        <dbReference type="ARBA" id="ARBA00022806"/>
    </source>
</evidence>
<evidence type="ECO:0000256" key="10">
    <source>
        <dbReference type="ARBA" id="ARBA00048954"/>
    </source>
</evidence>
<evidence type="ECO:0000256" key="11">
    <source>
        <dbReference type="NCBIfam" id="TIGR00665"/>
    </source>
</evidence>
<dbReference type="InterPro" id="IPR016136">
    <property type="entry name" value="DNA_helicase_N/primase_C"/>
</dbReference>
<dbReference type="PATRIC" id="fig|1379.3.peg.1024"/>
<dbReference type="InterPro" id="IPR036185">
    <property type="entry name" value="DNA_heli_DnaB-like_N_sf"/>
</dbReference>
<evidence type="ECO:0000313" key="15">
    <source>
        <dbReference type="Proteomes" id="UP000070355"/>
    </source>
</evidence>
<dbReference type="InterPro" id="IPR027417">
    <property type="entry name" value="P-loop_NTPase"/>
</dbReference>
<dbReference type="GO" id="GO:0043139">
    <property type="term" value="F:5'-3' DNA helicase activity"/>
    <property type="evidence" value="ECO:0007669"/>
    <property type="project" value="UniProtKB-EC"/>
</dbReference>
<keyword evidence="4 12" id="KW-0547">Nucleotide-binding</keyword>
<accession>A0A133ZW41</accession>
<evidence type="ECO:0000256" key="8">
    <source>
        <dbReference type="ARBA" id="ARBA00023125"/>
    </source>
</evidence>
<evidence type="ECO:0000256" key="9">
    <source>
        <dbReference type="ARBA" id="ARBA00023235"/>
    </source>
</evidence>
<evidence type="ECO:0000313" key="14">
    <source>
        <dbReference type="EMBL" id="KXB59644.1"/>
    </source>
</evidence>
<sequence length="453" mass="51081">MKYHIDSVVMAEQSLLGALMQEPEKLVEVKATVDAEDFYDERNKDIYSAILRLDEMEIIPDTTTIFEEINNSGAFRNVDASLYIVDLYDITPSSRNIMHYANLVKRYSIYREIRAALLSSTEEMNQGNADIDSLTATLFDQVERAMERAKTSQFKNMKDVTEEVFKEILARMAGEGENVAVPTGYGALDKLVGFGKGDLIILAARPAMGKTAFALNIALNIAGKNPRSEDEKRTVALFSLEMGADQLVSRMICSEGMIDSEKIKRGNLDNDDLMKLETAVHFLNQKNVFIEDSAFIKVNEVKAKCKLLKAEHGLDLVVIDYLQLLQGSKRTDNRQQEVSEISRSLKQMARELECPVIALSQLSRSVESRQDKRPMMSDLRESGSIEQDADIVSFLYRGDYYRSEDADENEVQETSDVSTIEVIIAKNRHGQTGTAELAFMKRFNKFVSKTYAE</sequence>
<dbReference type="RefSeq" id="WP_060914197.1">
    <property type="nucleotide sequence ID" value="NZ_KQ959959.1"/>
</dbReference>
<dbReference type="CDD" id="cd00984">
    <property type="entry name" value="DnaB_C"/>
    <property type="match status" value="1"/>
</dbReference>
<dbReference type="Pfam" id="PF00772">
    <property type="entry name" value="DnaB"/>
    <property type="match status" value="1"/>
</dbReference>
<dbReference type="Proteomes" id="UP000070355">
    <property type="component" value="Unassembled WGS sequence"/>
</dbReference>
<feature type="domain" description="SF4 helicase" evidence="13">
    <location>
        <begin position="174"/>
        <end position="453"/>
    </location>
</feature>
<dbReference type="GO" id="GO:0006269">
    <property type="term" value="P:DNA replication, synthesis of primer"/>
    <property type="evidence" value="ECO:0007669"/>
    <property type="project" value="UniProtKB-UniRule"/>
</dbReference>
<protein>
    <recommendedName>
        <fullName evidence="11 12">Replicative DNA helicase</fullName>
        <ecNumber evidence="11 12">5.6.2.3</ecNumber>
    </recommendedName>
</protein>
<dbReference type="PROSITE" id="PS51199">
    <property type="entry name" value="SF4_HELICASE"/>
    <property type="match status" value="1"/>
</dbReference>
<dbReference type="GO" id="GO:0005829">
    <property type="term" value="C:cytosol"/>
    <property type="evidence" value="ECO:0007669"/>
    <property type="project" value="TreeGrafter"/>
</dbReference>
<dbReference type="OrthoDB" id="9773982at2"/>
<dbReference type="GO" id="GO:0003677">
    <property type="term" value="F:DNA binding"/>
    <property type="evidence" value="ECO:0007669"/>
    <property type="project" value="UniProtKB-UniRule"/>
</dbReference>
<keyword evidence="2 12" id="KW-0639">Primosome</keyword>
<dbReference type="Gene3D" id="1.10.860.10">
    <property type="entry name" value="DNAb Helicase, Chain A"/>
    <property type="match status" value="1"/>
</dbReference>
<reference evidence="15" key="1">
    <citation type="submission" date="2016-01" db="EMBL/GenBank/DDBJ databases">
        <authorList>
            <person name="Mitreva M."/>
            <person name="Pepin K.H."/>
            <person name="Mihindukulasuriya K.A."/>
            <person name="Fulton R."/>
            <person name="Fronick C."/>
            <person name="O'Laughlin M."/>
            <person name="Miner T."/>
            <person name="Herter B."/>
            <person name="Rosa B.A."/>
            <person name="Cordes M."/>
            <person name="Tomlinson C."/>
            <person name="Wollam A."/>
            <person name="Palsikar V.B."/>
            <person name="Mardis E.R."/>
            <person name="Wilson R.K."/>
        </authorList>
    </citation>
    <scope>NUCLEOTIDE SEQUENCE [LARGE SCALE GENOMIC DNA]</scope>
    <source>
        <strain evidence="15">DNF01167</strain>
    </source>
</reference>
<evidence type="ECO:0000256" key="4">
    <source>
        <dbReference type="ARBA" id="ARBA00022741"/>
    </source>
</evidence>
<dbReference type="EC" id="5.6.2.3" evidence="11 12"/>
<organism evidence="14 15">
    <name type="scientific">Gemella haemolysans</name>
    <dbReference type="NCBI Taxonomy" id="1379"/>
    <lineage>
        <taxon>Bacteria</taxon>
        <taxon>Bacillati</taxon>
        <taxon>Bacillota</taxon>
        <taxon>Bacilli</taxon>
        <taxon>Bacillales</taxon>
        <taxon>Gemellaceae</taxon>
        <taxon>Gemella</taxon>
    </lineage>
</organism>
<dbReference type="InterPro" id="IPR007692">
    <property type="entry name" value="DNA_helicase_DnaB"/>
</dbReference>
<dbReference type="Gene3D" id="3.40.50.300">
    <property type="entry name" value="P-loop containing nucleotide triphosphate hydrolases"/>
    <property type="match status" value="1"/>
</dbReference>
<keyword evidence="7 12" id="KW-0067">ATP-binding</keyword>
<evidence type="ECO:0000256" key="7">
    <source>
        <dbReference type="ARBA" id="ARBA00022840"/>
    </source>
</evidence>
<dbReference type="InterPro" id="IPR007694">
    <property type="entry name" value="DNA_helicase_DnaB-like_C"/>
</dbReference>
<dbReference type="PANTHER" id="PTHR30153:SF2">
    <property type="entry name" value="REPLICATIVE DNA HELICASE"/>
    <property type="match status" value="1"/>
</dbReference>
<keyword evidence="8 12" id="KW-0238">DNA-binding</keyword>
<dbReference type="SUPFAM" id="SSF48024">
    <property type="entry name" value="N-terminal domain of DnaB helicase"/>
    <property type="match status" value="1"/>
</dbReference>
<comment type="function">
    <text evidence="12">The main replicative DNA helicase, it participates in initiation and elongation during chromosome replication. Travels ahead of the DNA replisome, separating dsDNA into templates for DNA synthesis. A processive ATP-dependent 5'-3' DNA helicase it has DNA-dependent ATPase activity.</text>
</comment>
<keyword evidence="5 12" id="KW-0378">Hydrolase</keyword>
<dbReference type="NCBIfam" id="TIGR00665">
    <property type="entry name" value="DnaB"/>
    <property type="match status" value="1"/>
</dbReference>
<evidence type="ECO:0000256" key="1">
    <source>
        <dbReference type="ARBA" id="ARBA00008428"/>
    </source>
</evidence>
<gene>
    <name evidence="14" type="ORF">HMPREF3186_01039</name>
</gene>
<comment type="catalytic activity">
    <reaction evidence="10 12">
        <text>ATP + H2O = ADP + phosphate + H(+)</text>
        <dbReference type="Rhea" id="RHEA:13065"/>
        <dbReference type="ChEBI" id="CHEBI:15377"/>
        <dbReference type="ChEBI" id="CHEBI:15378"/>
        <dbReference type="ChEBI" id="CHEBI:30616"/>
        <dbReference type="ChEBI" id="CHEBI:43474"/>
        <dbReference type="ChEBI" id="CHEBI:456216"/>
        <dbReference type="EC" id="5.6.2.3"/>
    </reaction>
</comment>
<dbReference type="InterPro" id="IPR007693">
    <property type="entry name" value="DNA_helicase_DnaB-like_N"/>
</dbReference>
<dbReference type="EMBL" id="LSDC01000068">
    <property type="protein sequence ID" value="KXB59644.1"/>
    <property type="molecule type" value="Genomic_DNA"/>
</dbReference>
<dbReference type="AlphaFoldDB" id="A0A133ZW41"/>
<proteinExistence type="inferred from homology"/>
<keyword evidence="3 12" id="KW-0235">DNA replication</keyword>
<dbReference type="STRING" id="1379.HMPREF3186_01039"/>
<dbReference type="PANTHER" id="PTHR30153">
    <property type="entry name" value="REPLICATIVE DNA HELICASE DNAB"/>
    <property type="match status" value="1"/>
</dbReference>
<comment type="similarity">
    <text evidence="1 12">Belongs to the helicase family. DnaB subfamily.</text>
</comment>
<evidence type="ECO:0000256" key="12">
    <source>
        <dbReference type="RuleBase" id="RU362085"/>
    </source>
</evidence>
<evidence type="ECO:0000259" key="13">
    <source>
        <dbReference type="PROSITE" id="PS51199"/>
    </source>
</evidence>
<keyword evidence="9" id="KW-0413">Isomerase</keyword>
<dbReference type="Pfam" id="PF03796">
    <property type="entry name" value="DnaB_C"/>
    <property type="match status" value="1"/>
</dbReference>
<evidence type="ECO:0000256" key="3">
    <source>
        <dbReference type="ARBA" id="ARBA00022705"/>
    </source>
</evidence>
<comment type="caution">
    <text evidence="14">The sequence shown here is derived from an EMBL/GenBank/DDBJ whole genome shotgun (WGS) entry which is preliminary data.</text>
</comment>
<dbReference type="GO" id="GO:0016887">
    <property type="term" value="F:ATP hydrolysis activity"/>
    <property type="evidence" value="ECO:0007669"/>
    <property type="project" value="RHEA"/>
</dbReference>
<name>A0A133ZW41_9BACL</name>
<dbReference type="GO" id="GO:1990077">
    <property type="term" value="C:primosome complex"/>
    <property type="evidence" value="ECO:0007669"/>
    <property type="project" value="UniProtKB-UniRule"/>
</dbReference>